<dbReference type="EMBL" id="QGNW01000008">
    <property type="protein sequence ID" value="RVX19572.1"/>
    <property type="molecule type" value="Genomic_DNA"/>
</dbReference>
<keyword evidence="1" id="KW-0175">Coiled coil</keyword>
<evidence type="ECO:0000256" key="1">
    <source>
        <dbReference type="SAM" id="Coils"/>
    </source>
</evidence>
<dbReference type="PANTHER" id="PTHR36800">
    <property type="entry name" value="POLYAMINE-MODULATED FACTOR 1-BINDING PROTEIN"/>
    <property type="match status" value="1"/>
</dbReference>
<name>A0A438KEF7_VITVI</name>
<feature type="coiled-coil region" evidence="1">
    <location>
        <begin position="97"/>
        <end position="124"/>
    </location>
</feature>
<organism evidence="3 4">
    <name type="scientific">Vitis vinifera</name>
    <name type="common">Grape</name>
    <dbReference type="NCBI Taxonomy" id="29760"/>
    <lineage>
        <taxon>Eukaryota</taxon>
        <taxon>Viridiplantae</taxon>
        <taxon>Streptophyta</taxon>
        <taxon>Embryophyta</taxon>
        <taxon>Tracheophyta</taxon>
        <taxon>Spermatophyta</taxon>
        <taxon>Magnoliopsida</taxon>
        <taxon>eudicotyledons</taxon>
        <taxon>Gunneridae</taxon>
        <taxon>Pentapetalae</taxon>
        <taxon>rosids</taxon>
        <taxon>Vitales</taxon>
        <taxon>Vitaceae</taxon>
        <taxon>Viteae</taxon>
        <taxon>Vitis</taxon>
    </lineage>
</organism>
<sequence>MEASKSTTAATSPSSTDLQLLLPPPELDSQLSSLIYGLSQQVQAAMENMLKMIKGEKNLKCIFTFLSCFADLYLPLSIISSLIILHSEVDQNSAEVMEEIEKCKDSALEKKKLLEEEKEHFEKAAYTVLDMLNNSDSR</sequence>
<gene>
    <name evidence="3" type="ORF">CK203_005369</name>
</gene>
<dbReference type="Proteomes" id="UP000288805">
    <property type="component" value="Unassembled WGS sequence"/>
</dbReference>
<keyword evidence="2" id="KW-1133">Transmembrane helix</keyword>
<evidence type="ECO:0000313" key="3">
    <source>
        <dbReference type="EMBL" id="RVX19572.1"/>
    </source>
</evidence>
<accession>A0A438KEF7</accession>
<reference evidence="3 4" key="1">
    <citation type="journal article" date="2018" name="PLoS Genet.">
        <title>Population sequencing reveals clonal diversity and ancestral inbreeding in the grapevine cultivar Chardonnay.</title>
        <authorList>
            <person name="Roach M.J."/>
            <person name="Johnson D.L."/>
            <person name="Bohlmann J."/>
            <person name="van Vuuren H.J."/>
            <person name="Jones S.J."/>
            <person name="Pretorius I.S."/>
            <person name="Schmidt S.A."/>
            <person name="Borneman A.R."/>
        </authorList>
    </citation>
    <scope>NUCLEOTIDE SEQUENCE [LARGE SCALE GENOMIC DNA]</scope>
    <source>
        <strain evidence="4">cv. Chardonnay</strain>
        <tissue evidence="3">Leaf</tissue>
    </source>
</reference>
<dbReference type="PANTHER" id="PTHR36800:SF1">
    <property type="entry name" value="POLYAMINE-MODULATED FACTOR 1-BINDING PROTEIN"/>
    <property type="match status" value="1"/>
</dbReference>
<evidence type="ECO:0000256" key="2">
    <source>
        <dbReference type="SAM" id="Phobius"/>
    </source>
</evidence>
<comment type="caution">
    <text evidence="3">The sequence shown here is derived from an EMBL/GenBank/DDBJ whole genome shotgun (WGS) entry which is preliminary data.</text>
</comment>
<feature type="transmembrane region" description="Helical" evidence="2">
    <location>
        <begin position="61"/>
        <end position="85"/>
    </location>
</feature>
<protein>
    <submittedName>
        <fullName evidence="3">Uncharacterized protein</fullName>
    </submittedName>
</protein>
<keyword evidence="2" id="KW-0472">Membrane</keyword>
<dbReference type="AlphaFoldDB" id="A0A438KEF7"/>
<evidence type="ECO:0000313" key="4">
    <source>
        <dbReference type="Proteomes" id="UP000288805"/>
    </source>
</evidence>
<proteinExistence type="predicted"/>
<keyword evidence="2" id="KW-0812">Transmembrane</keyword>